<dbReference type="EC" id="6.3.2.2" evidence="4"/>
<dbReference type="InterPro" id="IPR011793">
    <property type="entry name" value="YbdK"/>
</dbReference>
<dbReference type="OrthoDB" id="9769628at2"/>
<accession>A0A2W7RFR4</accession>
<dbReference type="GO" id="GO:0004357">
    <property type="term" value="F:glutamate-cysteine ligase activity"/>
    <property type="evidence" value="ECO:0007669"/>
    <property type="project" value="UniProtKB-EC"/>
</dbReference>
<dbReference type="SUPFAM" id="SSF55931">
    <property type="entry name" value="Glutamine synthetase/guanido kinase"/>
    <property type="match status" value="1"/>
</dbReference>
<dbReference type="GO" id="GO:0005524">
    <property type="term" value="F:ATP binding"/>
    <property type="evidence" value="ECO:0007669"/>
    <property type="project" value="UniProtKB-KW"/>
</dbReference>
<comment type="catalytic activity">
    <reaction evidence="4">
        <text>L-cysteine + L-glutamate + ATP = gamma-L-glutamyl-L-cysteine + ADP + phosphate + H(+)</text>
        <dbReference type="Rhea" id="RHEA:13285"/>
        <dbReference type="ChEBI" id="CHEBI:15378"/>
        <dbReference type="ChEBI" id="CHEBI:29985"/>
        <dbReference type="ChEBI" id="CHEBI:30616"/>
        <dbReference type="ChEBI" id="CHEBI:35235"/>
        <dbReference type="ChEBI" id="CHEBI:43474"/>
        <dbReference type="ChEBI" id="CHEBI:58173"/>
        <dbReference type="ChEBI" id="CHEBI:456216"/>
        <dbReference type="EC" id="6.3.2.2"/>
    </reaction>
</comment>
<evidence type="ECO:0000256" key="4">
    <source>
        <dbReference type="HAMAP-Rule" id="MF_01609"/>
    </source>
</evidence>
<dbReference type="Gene3D" id="3.30.590.20">
    <property type="match status" value="1"/>
</dbReference>
<comment type="function">
    <text evidence="4">ATP-dependent carboxylate-amine ligase which exhibits weak glutamate--cysteine ligase activity.</text>
</comment>
<keyword evidence="1 4" id="KW-0436">Ligase</keyword>
<dbReference type="PANTHER" id="PTHR36510:SF1">
    <property type="entry name" value="GLUTAMATE--CYSTEINE LIGASE 2-RELATED"/>
    <property type="match status" value="1"/>
</dbReference>
<comment type="similarity">
    <text evidence="4">Belongs to the glutamate--cysteine ligase type 2 family. YbdK subfamily.</text>
</comment>
<dbReference type="InterPro" id="IPR006336">
    <property type="entry name" value="GCS2"/>
</dbReference>
<organism evidence="5 7">
    <name type="scientific">Algoriphagus ratkowskyi</name>
    <dbReference type="NCBI Taxonomy" id="57028"/>
    <lineage>
        <taxon>Bacteria</taxon>
        <taxon>Pseudomonadati</taxon>
        <taxon>Bacteroidota</taxon>
        <taxon>Cytophagia</taxon>
        <taxon>Cytophagales</taxon>
        <taxon>Cyclobacteriaceae</taxon>
        <taxon>Algoriphagus</taxon>
    </lineage>
</organism>
<evidence type="ECO:0000256" key="1">
    <source>
        <dbReference type="ARBA" id="ARBA00022598"/>
    </source>
</evidence>
<reference evidence="6 8" key="2">
    <citation type="submission" date="2019-08" db="EMBL/GenBank/DDBJ databases">
        <title>Genome of Algoriphagus ratkowskyi IC026.</title>
        <authorList>
            <person name="Bowman J.P."/>
        </authorList>
    </citation>
    <scope>NUCLEOTIDE SEQUENCE [LARGE SCALE GENOMIC DNA]</scope>
    <source>
        <strain evidence="6 8">IC026</strain>
    </source>
</reference>
<dbReference type="NCBIfam" id="NF010039">
    <property type="entry name" value="PRK13515.1"/>
    <property type="match status" value="1"/>
</dbReference>
<dbReference type="AlphaFoldDB" id="A0A2W7RFR4"/>
<proteinExistence type="inferred from homology"/>
<gene>
    <name evidence="6" type="ORF">ESW18_20625</name>
    <name evidence="5" type="ORF">LV84_04241</name>
</gene>
<reference evidence="5 7" key="1">
    <citation type="submission" date="2018-06" db="EMBL/GenBank/DDBJ databases">
        <title>Genomic Encyclopedia of Archaeal and Bacterial Type Strains, Phase II (KMG-II): from individual species to whole genera.</title>
        <authorList>
            <person name="Goeker M."/>
        </authorList>
    </citation>
    <scope>NUCLEOTIDE SEQUENCE [LARGE SCALE GENOMIC DNA]</scope>
    <source>
        <strain evidence="5 7">DSM 22686</strain>
    </source>
</reference>
<sequence>MASFLKKLPKFTLGVEEEYQIIDPETRDLRSHMSKIVEGGRITLKEQVKAEMHQSVVEVGTNVCENVAHARMEVSSLRNKIAELAANQDLVVGAASTHPFARWQDQEITDDPRYHTIVDELKDIARSNLIFGLHVHVGIDNREVALQLMNQACYFLPHIYALTTNSPFWEGRNTGFKAFRAKVFAKFPRTGLPEYFDSVQSYDNYLETLIKTNCIDNPKKIWWDLRIHPFFSTIEFRICDMCLTVDETICIVALIQAVVAKLYKLLLSNTSFNIYRIALIRENKFRAARNGIEGKLIDFGRKVEVPTPELIAELLEFVDDVVDELGSREDINYVHQIFKNGTGADQQLAVFDQTQDLKKVVDMITSKFTEGI</sequence>
<evidence type="ECO:0000313" key="6">
    <source>
        <dbReference type="EMBL" id="TXD75420.1"/>
    </source>
</evidence>
<dbReference type="EMBL" id="QKZU01000029">
    <property type="protein sequence ID" value="PZX49555.1"/>
    <property type="molecule type" value="Genomic_DNA"/>
</dbReference>
<dbReference type="Proteomes" id="UP000321927">
    <property type="component" value="Unassembled WGS sequence"/>
</dbReference>
<dbReference type="InterPro" id="IPR050141">
    <property type="entry name" value="GCL_type2/YbdK_subfam"/>
</dbReference>
<dbReference type="GO" id="GO:0042398">
    <property type="term" value="P:modified amino acid biosynthetic process"/>
    <property type="evidence" value="ECO:0007669"/>
    <property type="project" value="InterPro"/>
</dbReference>
<dbReference type="InterPro" id="IPR014746">
    <property type="entry name" value="Gln_synth/guanido_kin_cat_dom"/>
</dbReference>
<evidence type="ECO:0000256" key="3">
    <source>
        <dbReference type="ARBA" id="ARBA00022840"/>
    </source>
</evidence>
<name>A0A2W7RFR4_9BACT</name>
<dbReference type="RefSeq" id="WP_086503386.1">
    <property type="nucleotide sequence ID" value="NZ_MSSV01000039.1"/>
</dbReference>
<dbReference type="EMBL" id="VORV01000027">
    <property type="protein sequence ID" value="TXD75420.1"/>
    <property type="molecule type" value="Genomic_DNA"/>
</dbReference>
<evidence type="ECO:0000313" key="7">
    <source>
        <dbReference type="Proteomes" id="UP000249115"/>
    </source>
</evidence>
<evidence type="ECO:0000256" key="2">
    <source>
        <dbReference type="ARBA" id="ARBA00022741"/>
    </source>
</evidence>
<keyword evidence="2 4" id="KW-0547">Nucleotide-binding</keyword>
<dbReference type="Pfam" id="PF04107">
    <property type="entry name" value="GCS2"/>
    <property type="match status" value="1"/>
</dbReference>
<evidence type="ECO:0000313" key="5">
    <source>
        <dbReference type="EMBL" id="PZX49555.1"/>
    </source>
</evidence>
<keyword evidence="3 4" id="KW-0067">ATP-binding</keyword>
<keyword evidence="8" id="KW-1185">Reference proteome</keyword>
<comment type="caution">
    <text evidence="5">The sequence shown here is derived from an EMBL/GenBank/DDBJ whole genome shotgun (WGS) entry which is preliminary data.</text>
</comment>
<protein>
    <recommendedName>
        <fullName evidence="4">Putative glutamate--cysteine ligase 2</fullName>
        <ecNumber evidence="4">6.3.2.2</ecNumber>
    </recommendedName>
    <alternativeName>
        <fullName evidence="4">Gamma-glutamylcysteine synthetase 2</fullName>
        <shortName evidence="4">GCS 2</shortName>
        <shortName evidence="4">Gamma-GCS 2</shortName>
    </alternativeName>
</protein>
<dbReference type="NCBIfam" id="TIGR02050">
    <property type="entry name" value="gshA_cyan_rel"/>
    <property type="match status" value="1"/>
</dbReference>
<dbReference type="Proteomes" id="UP000249115">
    <property type="component" value="Unassembled WGS sequence"/>
</dbReference>
<dbReference type="PANTHER" id="PTHR36510">
    <property type="entry name" value="GLUTAMATE--CYSTEINE LIGASE 2-RELATED"/>
    <property type="match status" value="1"/>
</dbReference>
<dbReference type="HAMAP" id="MF_01609">
    <property type="entry name" value="Glu_cys_ligase_2"/>
    <property type="match status" value="1"/>
</dbReference>
<evidence type="ECO:0000313" key="8">
    <source>
        <dbReference type="Proteomes" id="UP000321927"/>
    </source>
</evidence>